<dbReference type="Pfam" id="PF19040">
    <property type="entry name" value="SGNH"/>
    <property type="match status" value="1"/>
</dbReference>
<reference evidence="4" key="1">
    <citation type="journal article" date="2019" name="Int. J. Syst. Evol. Microbiol.">
        <title>The Global Catalogue of Microorganisms (GCM) 10K type strain sequencing project: providing services to taxonomists for standard genome sequencing and annotation.</title>
        <authorList>
            <consortium name="The Broad Institute Genomics Platform"/>
            <consortium name="The Broad Institute Genome Sequencing Center for Infectious Disease"/>
            <person name="Wu L."/>
            <person name="Ma J."/>
        </authorList>
    </citation>
    <scope>NUCLEOTIDE SEQUENCE [LARGE SCALE GENOMIC DNA]</scope>
    <source>
        <strain evidence="4">JCM 18127</strain>
    </source>
</reference>
<evidence type="ECO:0000313" key="3">
    <source>
        <dbReference type="EMBL" id="GAA4686446.1"/>
    </source>
</evidence>
<name>A0ABP8WC66_9ACTN</name>
<dbReference type="InterPro" id="IPR043968">
    <property type="entry name" value="SGNH"/>
</dbReference>
<dbReference type="EMBL" id="BAABIM010000002">
    <property type="protein sequence ID" value="GAA4686446.1"/>
    <property type="molecule type" value="Genomic_DNA"/>
</dbReference>
<dbReference type="Proteomes" id="UP001500621">
    <property type="component" value="Unassembled WGS sequence"/>
</dbReference>
<accession>A0ABP8WC66</accession>
<evidence type="ECO:0000259" key="2">
    <source>
        <dbReference type="Pfam" id="PF19040"/>
    </source>
</evidence>
<sequence length="349" mass="37972">MPAQPVEPAARPRATRSLRSTSAPLAVAGLVAGLLLALLPGLASGAGAQEPTPARESTQQGLPLFPSPQPPSQSEQIDEAALSRDYPRLPKSCGLLVDGQVPAAPRKCVIKRSGARQPVLVMWGDSHMWQMLPAVKAAMKGQKMGLVAFLFGSCPPAMPDMRIYAGNPCMETQQVALRYLEAAKRQGRDVRVILGAFWGAHLNRLAFYESATQRRQLADRRAYVMKYTRPLFGWLAKQRIPTDVQVQGPAAVPPAPNCRPGPTPFQCDIARSKALFRDAEVTGFLKRNVKRLPRGSRLINFHSGVCRPAVCPAVQPSGAHTWFDPYHLSASTTAGLGRFYLPSVRKLAR</sequence>
<evidence type="ECO:0000256" key="1">
    <source>
        <dbReference type="SAM" id="MobiDB-lite"/>
    </source>
</evidence>
<keyword evidence="4" id="KW-1185">Reference proteome</keyword>
<feature type="domain" description="SGNH" evidence="2">
    <location>
        <begin position="106"/>
        <end position="337"/>
    </location>
</feature>
<proteinExistence type="predicted"/>
<comment type="caution">
    <text evidence="3">The sequence shown here is derived from an EMBL/GenBank/DDBJ whole genome shotgun (WGS) entry which is preliminary data.</text>
</comment>
<dbReference type="RefSeq" id="WP_345266324.1">
    <property type="nucleotide sequence ID" value="NZ_BAABIM010000002.1"/>
</dbReference>
<feature type="region of interest" description="Disordered" evidence="1">
    <location>
        <begin position="46"/>
        <end position="76"/>
    </location>
</feature>
<protein>
    <recommendedName>
        <fullName evidence="2">SGNH domain-containing protein</fullName>
    </recommendedName>
</protein>
<organism evidence="3 4">
    <name type="scientific">Nocardioides nanhaiensis</name>
    <dbReference type="NCBI Taxonomy" id="1476871"/>
    <lineage>
        <taxon>Bacteria</taxon>
        <taxon>Bacillati</taxon>
        <taxon>Actinomycetota</taxon>
        <taxon>Actinomycetes</taxon>
        <taxon>Propionibacteriales</taxon>
        <taxon>Nocardioidaceae</taxon>
        <taxon>Nocardioides</taxon>
    </lineage>
</organism>
<evidence type="ECO:0000313" key="4">
    <source>
        <dbReference type="Proteomes" id="UP001500621"/>
    </source>
</evidence>
<gene>
    <name evidence="3" type="ORF">GCM10023226_25300</name>
</gene>